<reference evidence="1 2" key="1">
    <citation type="journal article" date="2016" name="Nat. Commun.">
        <title>Thousands of microbial genomes shed light on interconnected biogeochemical processes in an aquifer system.</title>
        <authorList>
            <person name="Anantharaman K."/>
            <person name="Brown C.T."/>
            <person name="Hug L.A."/>
            <person name="Sharon I."/>
            <person name="Castelle C.J."/>
            <person name="Probst A.J."/>
            <person name="Thomas B.C."/>
            <person name="Singh A."/>
            <person name="Wilkins M.J."/>
            <person name="Karaoz U."/>
            <person name="Brodie E.L."/>
            <person name="Williams K.H."/>
            <person name="Hubbard S.S."/>
            <person name="Banfield J.F."/>
        </authorList>
    </citation>
    <scope>NUCLEOTIDE SEQUENCE [LARGE SCALE GENOMIC DNA]</scope>
</reference>
<organism evidence="1 2">
    <name type="scientific">Candidatus Falkowbacteria bacterium RIFCSPLOWO2_12_FULL_45_10</name>
    <dbReference type="NCBI Taxonomy" id="1797990"/>
    <lineage>
        <taxon>Bacteria</taxon>
        <taxon>Candidatus Falkowiibacteriota</taxon>
    </lineage>
</organism>
<dbReference type="Proteomes" id="UP000178682">
    <property type="component" value="Unassembled WGS sequence"/>
</dbReference>
<dbReference type="AlphaFoldDB" id="A0A1F5RY88"/>
<accession>A0A1F5RY88</accession>
<comment type="caution">
    <text evidence="1">The sequence shown here is derived from an EMBL/GenBank/DDBJ whole genome shotgun (WGS) entry which is preliminary data.</text>
</comment>
<protein>
    <submittedName>
        <fullName evidence="1">Uncharacterized protein</fullName>
    </submittedName>
</protein>
<sequence length="74" mass="8196">MVMAEPEPRESLDSWEAFLADAESCYANNSNMLAIIQTKKYSRIGGALYLASQAGDETSTGFYRRLQRLCLQGG</sequence>
<dbReference type="EMBL" id="MFFX01000022">
    <property type="protein sequence ID" value="OGF19376.1"/>
    <property type="molecule type" value="Genomic_DNA"/>
</dbReference>
<evidence type="ECO:0000313" key="1">
    <source>
        <dbReference type="EMBL" id="OGF19376.1"/>
    </source>
</evidence>
<evidence type="ECO:0000313" key="2">
    <source>
        <dbReference type="Proteomes" id="UP000178682"/>
    </source>
</evidence>
<name>A0A1F5RY88_9BACT</name>
<gene>
    <name evidence="1" type="ORF">A3G56_02460</name>
</gene>
<proteinExistence type="predicted"/>